<feature type="transmembrane region" description="Helical" evidence="7">
    <location>
        <begin position="238"/>
        <end position="257"/>
    </location>
</feature>
<evidence type="ECO:0000256" key="5">
    <source>
        <dbReference type="ARBA" id="ARBA00022989"/>
    </source>
</evidence>
<protein>
    <submittedName>
        <fullName evidence="9">Hypothetical permease</fullName>
    </submittedName>
</protein>
<feature type="transmembrane region" description="Helical" evidence="7">
    <location>
        <begin position="79"/>
        <end position="97"/>
    </location>
</feature>
<feature type="transmembrane region" description="Helical" evidence="7">
    <location>
        <begin position="349"/>
        <end position="372"/>
    </location>
</feature>
<dbReference type="GeneID" id="2845155"/>
<feature type="transmembrane region" description="Helical" evidence="7">
    <location>
        <begin position="378"/>
        <end position="400"/>
    </location>
</feature>
<dbReference type="EMBL" id="AE017261">
    <property type="protein sequence ID" value="AAT43666.1"/>
    <property type="molecule type" value="Genomic_DNA"/>
</dbReference>
<proteinExistence type="predicted"/>
<dbReference type="SUPFAM" id="SSF103473">
    <property type="entry name" value="MFS general substrate transporter"/>
    <property type="match status" value="1"/>
</dbReference>
<dbReference type="PaxDb" id="263820-PTO1081"/>
<dbReference type="STRING" id="263820.PTO1081"/>
<dbReference type="FunCoup" id="Q6L036">
    <property type="interactions" value="18"/>
</dbReference>
<dbReference type="GO" id="GO:0005886">
    <property type="term" value="C:plasma membrane"/>
    <property type="evidence" value="ECO:0007669"/>
    <property type="project" value="UniProtKB-SubCell"/>
</dbReference>
<accession>Q6L036</accession>
<feature type="transmembrane region" description="Helical" evidence="7">
    <location>
        <begin position="524"/>
        <end position="542"/>
    </location>
</feature>
<dbReference type="AlphaFoldDB" id="Q6L036"/>
<feature type="transmembrane region" description="Helical" evidence="7">
    <location>
        <begin position="421"/>
        <end position="442"/>
    </location>
</feature>
<feature type="transmembrane region" description="Helical" evidence="7">
    <location>
        <begin position="278"/>
        <end position="301"/>
    </location>
</feature>
<dbReference type="PROSITE" id="PS50850">
    <property type="entry name" value="MFS"/>
    <property type="match status" value="1"/>
</dbReference>
<dbReference type="PATRIC" id="fig|263820.9.peg.1121"/>
<dbReference type="Proteomes" id="UP000000438">
    <property type="component" value="Chromosome"/>
</dbReference>
<evidence type="ECO:0000259" key="8">
    <source>
        <dbReference type="PROSITE" id="PS50850"/>
    </source>
</evidence>
<feature type="transmembrane region" description="Helical" evidence="7">
    <location>
        <begin position="12"/>
        <end position="33"/>
    </location>
</feature>
<evidence type="ECO:0000313" key="10">
    <source>
        <dbReference type="Proteomes" id="UP000000438"/>
    </source>
</evidence>
<keyword evidence="6 7" id="KW-0472">Membrane</keyword>
<evidence type="ECO:0000313" key="9">
    <source>
        <dbReference type="EMBL" id="AAT43666.1"/>
    </source>
</evidence>
<feature type="transmembrane region" description="Helical" evidence="7">
    <location>
        <begin position="204"/>
        <end position="226"/>
    </location>
</feature>
<keyword evidence="4 7" id="KW-0812">Transmembrane</keyword>
<feature type="transmembrane region" description="Helical" evidence="7">
    <location>
        <begin position="142"/>
        <end position="167"/>
    </location>
</feature>
<feature type="domain" description="Major facilitator superfamily (MFS) profile" evidence="8">
    <location>
        <begin position="7"/>
        <end position="548"/>
    </location>
</feature>
<evidence type="ECO:0000256" key="1">
    <source>
        <dbReference type="ARBA" id="ARBA00004651"/>
    </source>
</evidence>
<evidence type="ECO:0000256" key="4">
    <source>
        <dbReference type="ARBA" id="ARBA00022692"/>
    </source>
</evidence>
<dbReference type="KEGG" id="pto:PTO1081"/>
<gene>
    <name evidence="9" type="ordered locus">PTO1081</name>
</gene>
<dbReference type="GO" id="GO:0022857">
    <property type="term" value="F:transmembrane transporter activity"/>
    <property type="evidence" value="ECO:0007669"/>
    <property type="project" value="InterPro"/>
</dbReference>
<comment type="subcellular location">
    <subcellularLocation>
        <location evidence="1">Cell membrane</location>
        <topology evidence="1">Multi-pass membrane protein</topology>
    </subcellularLocation>
</comment>
<evidence type="ECO:0000256" key="2">
    <source>
        <dbReference type="ARBA" id="ARBA00022448"/>
    </source>
</evidence>
<dbReference type="eggNOG" id="arCOG00144">
    <property type="taxonomic scope" value="Archaea"/>
</dbReference>
<evidence type="ECO:0000256" key="3">
    <source>
        <dbReference type="ARBA" id="ARBA00022475"/>
    </source>
</evidence>
<organism evidence="9 10">
    <name type="scientific">Picrophilus torridus (strain ATCC 700027 / DSM 9790 / JCM 10055 / NBRC 100828 / KAW 2/3)</name>
    <dbReference type="NCBI Taxonomy" id="1122961"/>
    <lineage>
        <taxon>Archaea</taxon>
        <taxon>Methanobacteriati</taxon>
        <taxon>Thermoplasmatota</taxon>
        <taxon>Thermoplasmata</taxon>
        <taxon>Thermoplasmatales</taxon>
        <taxon>Picrophilaceae</taxon>
        <taxon>Picrophilus</taxon>
    </lineage>
</organism>
<keyword evidence="2" id="KW-0813">Transport</keyword>
<dbReference type="Gene3D" id="1.20.1250.20">
    <property type="entry name" value="MFS general substrate transporter like domains"/>
    <property type="match status" value="1"/>
</dbReference>
<feature type="transmembrane region" description="Helical" evidence="7">
    <location>
        <begin position="313"/>
        <end position="337"/>
    </location>
</feature>
<dbReference type="InterPro" id="IPR036259">
    <property type="entry name" value="MFS_trans_sf"/>
</dbReference>
<feature type="transmembrane region" description="Helical" evidence="7">
    <location>
        <begin position="109"/>
        <end position="130"/>
    </location>
</feature>
<evidence type="ECO:0000256" key="6">
    <source>
        <dbReference type="ARBA" id="ARBA00023136"/>
    </source>
</evidence>
<dbReference type="Pfam" id="PF07690">
    <property type="entry name" value="MFS_1"/>
    <property type="match status" value="1"/>
</dbReference>
<feature type="transmembrane region" description="Helical" evidence="7">
    <location>
        <begin position="45"/>
        <end position="67"/>
    </location>
</feature>
<dbReference type="RefSeq" id="WP_011177882.1">
    <property type="nucleotide sequence ID" value="NC_005877.1"/>
</dbReference>
<keyword evidence="5 7" id="KW-1133">Transmembrane helix</keyword>
<dbReference type="CDD" id="cd17321">
    <property type="entry name" value="MFS_MMR_MDR_like"/>
    <property type="match status" value="1"/>
</dbReference>
<dbReference type="PANTHER" id="PTHR42718">
    <property type="entry name" value="MAJOR FACILITATOR SUPERFAMILY MULTIDRUG TRANSPORTER MFSC"/>
    <property type="match status" value="1"/>
</dbReference>
<dbReference type="InterPro" id="IPR020846">
    <property type="entry name" value="MFS_dom"/>
</dbReference>
<dbReference type="PANTHER" id="PTHR42718:SF46">
    <property type="entry name" value="BLR6921 PROTEIN"/>
    <property type="match status" value="1"/>
</dbReference>
<feature type="transmembrane region" description="Helical" evidence="7">
    <location>
        <begin position="173"/>
        <end position="192"/>
    </location>
</feature>
<dbReference type="Gene3D" id="1.20.1720.10">
    <property type="entry name" value="Multidrug resistance protein D"/>
    <property type="match status" value="1"/>
</dbReference>
<dbReference type="OrthoDB" id="117970at2157"/>
<dbReference type="HOGENOM" id="CLU_000960_28_3_2"/>
<dbReference type="InterPro" id="IPR011701">
    <property type="entry name" value="MFS"/>
</dbReference>
<reference evidence="9 10" key="1">
    <citation type="journal article" date="2004" name="Proc. Natl. Acad. Sci. U.S.A.">
        <title>Genome sequence of Picrophilus torridus and its implications for life around pH 0.</title>
        <authorList>
            <person name="Futterer O."/>
            <person name="Angelov A."/>
            <person name="Liesegang H."/>
            <person name="Gottschalk G."/>
            <person name="Schleper C."/>
            <person name="Schepers B."/>
            <person name="Dock C."/>
            <person name="Antranikian G."/>
            <person name="Liebl W."/>
        </authorList>
    </citation>
    <scope>NUCLEOTIDE SEQUENCE [LARGE SCALE GENOMIC DNA]</scope>
    <source>
        <strain evidence="10">ATCC 700027 / DSM 9790 / JCM 10055 / NBRC 100828</strain>
    </source>
</reference>
<evidence type="ECO:0000256" key="7">
    <source>
        <dbReference type="SAM" id="Phobius"/>
    </source>
</evidence>
<keyword evidence="3" id="KW-1003">Cell membrane</keyword>
<dbReference type="InParanoid" id="Q6L036"/>
<sequence length="562" mass="61761">MEQKWVALSNTTIGQLMATINTSIIVVALPPIFRGIHLNPLAHGTFPYLLWSIISYMIVISVLLLTIGRLSDMYGRVRLFNLGFLIFTIGSILLYVLPGTGTTAALELIIFRMFQAVGGSFLMANSFAIITDNFPDDERAFALSINSVASIIGVSVGVVAGGILSIIYWRDVFLISVPVGIFGTVWSFLKLKETSPRIRHRIDLPGNITFAAGIVLILLGITYGIVPYNAFPMGWENPYVVISIVLGLALLILFIYVEKHVDNPMFRLDFFKNTGFSIGNFTGFVSAMGMMGLMYMLTILFQGVWLPIHGYPYYITPFWAGVYILPMTIAMGIFGIIGGRIANRNNIRLLTSLGLFISSFSFILIAFLPYDFSYPELAFYLVIFGIGYGLFNAPNISAVMSSVPGDSRGSASGMLNTMRNLGYTASMGLFFSILIYGLSVYLPGSIKTHLNSIGASSLSLYISKMPATEALFSAFLGINPVPSILSTVNKSVLSKIQKSTILYISGNTWYPHVLAPAFGSSFSMVFYIAFAITLVSGIISIFREPLNYKIKNSLRSKEYVKK</sequence>
<name>Q6L036_PICTO</name>